<dbReference type="InterPro" id="IPR013802">
    <property type="entry name" value="Formiminotransferase_C"/>
</dbReference>
<evidence type="ECO:0000256" key="1">
    <source>
        <dbReference type="ARBA" id="ARBA00004496"/>
    </source>
</evidence>
<feature type="domain" description="Formiminotransferase N-terminal subdomain" evidence="9">
    <location>
        <begin position="2"/>
        <end position="181"/>
    </location>
</feature>
<dbReference type="InterPro" id="IPR012886">
    <property type="entry name" value="Formiminotransferase_N"/>
</dbReference>
<dbReference type="SUPFAM" id="SSF55116">
    <property type="entry name" value="Formiminotransferase domain of formiminotransferase-cyclodeaminase"/>
    <property type="match status" value="2"/>
</dbReference>
<dbReference type="Pfam" id="PF02971">
    <property type="entry name" value="FTCD"/>
    <property type="match status" value="1"/>
</dbReference>
<dbReference type="InterPro" id="IPR022384">
    <property type="entry name" value="FormiminoTrfase_cat_dom_sf"/>
</dbReference>
<dbReference type="Gene3D" id="3.30.990.10">
    <property type="entry name" value="Formiminotransferase, N-terminal subdomain"/>
    <property type="match status" value="1"/>
</dbReference>
<dbReference type="SMART" id="SM01221">
    <property type="entry name" value="FTCD"/>
    <property type="match status" value="1"/>
</dbReference>
<organism evidence="10">
    <name type="scientific">Candidatus Heimdallarchaeum endolithica</name>
    <dbReference type="NCBI Taxonomy" id="2876572"/>
    <lineage>
        <taxon>Archaea</taxon>
        <taxon>Promethearchaeati</taxon>
        <taxon>Candidatus Heimdallarchaeota</taxon>
        <taxon>Candidatus Heimdallarchaeia (ex Rinke et al. 2021) (nom. nud.)</taxon>
        <taxon>Candidatus Heimdallarchaeales</taxon>
        <taxon>Candidatus Heimdallarchaeaceae</taxon>
        <taxon>Candidatus Heimdallarchaeum</taxon>
    </lineage>
</organism>
<proteinExistence type="predicted"/>
<keyword evidence="5 10" id="KW-0808">Transferase</keyword>
<dbReference type="Gene3D" id="3.30.70.670">
    <property type="entry name" value="Formiminotransferase, C-terminal subdomain"/>
    <property type="match status" value="1"/>
</dbReference>
<keyword evidence="6" id="KW-0369">Histidine metabolism</keyword>
<evidence type="ECO:0000256" key="2">
    <source>
        <dbReference type="ARBA" id="ARBA00005082"/>
    </source>
</evidence>
<dbReference type="InterPro" id="IPR037070">
    <property type="entry name" value="Formiminotransferase_C_sf"/>
</dbReference>
<reference evidence="10" key="1">
    <citation type="journal article" date="2022" name="Nat. Microbiol.">
        <title>Unique mobile elements and scalable gene flow at the prokaryote-eukaryote boundary revealed by circularized Asgard archaea genomes.</title>
        <authorList>
            <person name="Wu F."/>
            <person name="Speth D.R."/>
            <person name="Philosof A."/>
            <person name="Cremiere A."/>
            <person name="Narayanan A."/>
            <person name="Barco R.A."/>
            <person name="Connon S.A."/>
            <person name="Amend J.P."/>
            <person name="Antoshechkin I.A."/>
            <person name="Orphan V.J."/>
        </authorList>
    </citation>
    <scope>NUCLEOTIDE SEQUENCE</scope>
    <source>
        <strain evidence="10">PR6</strain>
    </source>
</reference>
<evidence type="ECO:0000256" key="4">
    <source>
        <dbReference type="ARBA" id="ARBA00022490"/>
    </source>
</evidence>
<comment type="subcellular location">
    <subcellularLocation>
        <location evidence="1">Cytoplasm</location>
    </subcellularLocation>
</comment>
<name>A0A9Y1BSD5_9ARCH</name>
<dbReference type="InterPro" id="IPR004227">
    <property type="entry name" value="Formiminotransferase_cat"/>
</dbReference>
<dbReference type="PANTHER" id="PTHR12234">
    <property type="entry name" value="FORMIMINOTRANSFERASE-CYCLODEAMINASE"/>
    <property type="match status" value="1"/>
</dbReference>
<dbReference type="EC" id="2.1.2.5" evidence="3"/>
<dbReference type="SMART" id="SM01222">
    <property type="entry name" value="FTCD_N"/>
    <property type="match status" value="1"/>
</dbReference>
<dbReference type="GO" id="GO:0005737">
    <property type="term" value="C:cytoplasm"/>
    <property type="evidence" value="ECO:0007669"/>
    <property type="project" value="UniProtKB-SubCell"/>
</dbReference>
<evidence type="ECO:0000259" key="8">
    <source>
        <dbReference type="SMART" id="SM01221"/>
    </source>
</evidence>
<dbReference type="InterPro" id="IPR037064">
    <property type="entry name" value="Formiminotransferase_N_sf"/>
</dbReference>
<keyword evidence="4" id="KW-0963">Cytoplasm</keyword>
<dbReference type="GO" id="GO:0005542">
    <property type="term" value="F:folic acid binding"/>
    <property type="evidence" value="ECO:0007669"/>
    <property type="project" value="UniProtKB-KW"/>
</dbReference>
<evidence type="ECO:0000256" key="7">
    <source>
        <dbReference type="ARBA" id="ARBA00022954"/>
    </source>
</evidence>
<accession>A0A9Y1BSD5</accession>
<evidence type="ECO:0000256" key="5">
    <source>
        <dbReference type="ARBA" id="ARBA00022679"/>
    </source>
</evidence>
<dbReference type="Proteomes" id="UP001200513">
    <property type="component" value="Chromosome"/>
</dbReference>
<feature type="domain" description="Formiminotransferase C-terminal subdomain" evidence="8">
    <location>
        <begin position="182"/>
        <end position="296"/>
    </location>
</feature>
<dbReference type="EMBL" id="CP084167">
    <property type="protein sequence ID" value="UJG44274.1"/>
    <property type="molecule type" value="Genomic_DNA"/>
</dbReference>
<dbReference type="PANTHER" id="PTHR12234:SF8">
    <property type="entry name" value="FORMIMINOTRANSFERASE-CYCLODEAMINASE"/>
    <property type="match status" value="1"/>
</dbReference>
<evidence type="ECO:0000256" key="3">
    <source>
        <dbReference type="ARBA" id="ARBA00012252"/>
    </source>
</evidence>
<dbReference type="GO" id="GO:0006547">
    <property type="term" value="P:L-histidine metabolic process"/>
    <property type="evidence" value="ECO:0007669"/>
    <property type="project" value="UniProtKB-KW"/>
</dbReference>
<dbReference type="AlphaFoldDB" id="A0A9Y1BSD5"/>
<dbReference type="GO" id="GO:0030409">
    <property type="term" value="F:glutamate formimidoyltransferase activity"/>
    <property type="evidence" value="ECO:0007669"/>
    <property type="project" value="UniProtKB-EC"/>
</dbReference>
<evidence type="ECO:0000256" key="6">
    <source>
        <dbReference type="ARBA" id="ARBA00022808"/>
    </source>
</evidence>
<dbReference type="NCBIfam" id="TIGR02024">
    <property type="entry name" value="FtcD"/>
    <property type="match status" value="1"/>
</dbReference>
<evidence type="ECO:0000259" key="9">
    <source>
        <dbReference type="SMART" id="SM01222"/>
    </source>
</evidence>
<dbReference type="InterPro" id="IPR051623">
    <property type="entry name" value="FTCD"/>
</dbReference>
<evidence type="ECO:0000313" key="10">
    <source>
        <dbReference type="EMBL" id="UJG44274.1"/>
    </source>
</evidence>
<keyword evidence="7" id="KW-0290">Folate-binding</keyword>
<protein>
    <recommendedName>
        <fullName evidence="3">glutamate formimidoyltransferase</fullName>
        <ecNumber evidence="3">2.1.2.5</ecNumber>
    </recommendedName>
</protein>
<dbReference type="Pfam" id="PF07837">
    <property type="entry name" value="FTCD_N"/>
    <property type="match status" value="1"/>
</dbReference>
<comment type="pathway">
    <text evidence="2">Amino-acid degradation; L-histidine degradation into L-glutamate; L-glutamate from N-formimidoyl-L-glutamate (transferase route): step 1/1.</text>
</comment>
<gene>
    <name evidence="10" type="primary">ftcD</name>
    <name evidence="10" type="ORF">K9W46_03600</name>
</gene>
<sequence length="298" mass="33614">MPLVECVPNFSEGRRKEVVDKIVEEILKSGKITLLDSRMDPDHNRAVVTFIGEPQECFKAAFAGCKKASELIDMDQHAGEHNRFGATDVIPFIPISDITIEECAELADKLAKKIGEELNIPTYLYGAAAKRPEREVLQKYRTKSFQYEQLKEEIATNPLYEPDYGPKEVPKAGATNVGAREFLIAYNVYLDTNDKEIAAKISRAIRFSGGGLRYIQAGPMEIKERNCVQVSMNITNYKGTPIHCVLDMIRREAAQYGVSVTETEVYGMIPLDALLDAAIYYLQLHNFDKQQIIEKRIE</sequence>